<keyword evidence="6 7" id="KW-0472">Membrane</keyword>
<name>A0ABN3VNA7_9PSEU</name>
<proteinExistence type="inferred from homology"/>
<evidence type="ECO:0000313" key="9">
    <source>
        <dbReference type="EMBL" id="GAA2819707.1"/>
    </source>
</evidence>
<dbReference type="PROSITE" id="PS50928">
    <property type="entry name" value="ABC_TM1"/>
    <property type="match status" value="1"/>
</dbReference>
<keyword evidence="5 7" id="KW-1133">Transmembrane helix</keyword>
<dbReference type="InterPro" id="IPR035906">
    <property type="entry name" value="MetI-like_sf"/>
</dbReference>
<dbReference type="PANTHER" id="PTHR30151:SF0">
    <property type="entry name" value="ABC TRANSPORTER PERMEASE PROTEIN MJ0413-RELATED"/>
    <property type="match status" value="1"/>
</dbReference>
<feature type="transmembrane region" description="Helical" evidence="7">
    <location>
        <begin position="64"/>
        <end position="85"/>
    </location>
</feature>
<keyword evidence="4 7" id="KW-0812">Transmembrane</keyword>
<evidence type="ECO:0000256" key="3">
    <source>
        <dbReference type="ARBA" id="ARBA00022475"/>
    </source>
</evidence>
<evidence type="ECO:0000256" key="4">
    <source>
        <dbReference type="ARBA" id="ARBA00022692"/>
    </source>
</evidence>
<feature type="transmembrane region" description="Helical" evidence="7">
    <location>
        <begin position="185"/>
        <end position="207"/>
    </location>
</feature>
<feature type="transmembrane region" description="Helical" evidence="7">
    <location>
        <begin position="12"/>
        <end position="29"/>
    </location>
</feature>
<evidence type="ECO:0000256" key="2">
    <source>
        <dbReference type="ARBA" id="ARBA00022448"/>
    </source>
</evidence>
<evidence type="ECO:0000256" key="7">
    <source>
        <dbReference type="RuleBase" id="RU363032"/>
    </source>
</evidence>
<dbReference type="SUPFAM" id="SSF161098">
    <property type="entry name" value="MetI-like"/>
    <property type="match status" value="1"/>
</dbReference>
<dbReference type="Gene3D" id="1.10.3720.10">
    <property type="entry name" value="MetI-like"/>
    <property type="match status" value="1"/>
</dbReference>
<comment type="similarity">
    <text evidence="7">Belongs to the binding-protein-dependent transport system permease family.</text>
</comment>
<dbReference type="Pfam" id="PF00528">
    <property type="entry name" value="BPD_transp_1"/>
    <property type="match status" value="1"/>
</dbReference>
<evidence type="ECO:0000259" key="8">
    <source>
        <dbReference type="PROSITE" id="PS50928"/>
    </source>
</evidence>
<dbReference type="RefSeq" id="WP_344686088.1">
    <property type="nucleotide sequence ID" value="NZ_BAAAUX010000039.1"/>
</dbReference>
<keyword evidence="3" id="KW-1003">Cell membrane</keyword>
<reference evidence="9 10" key="1">
    <citation type="journal article" date="2019" name="Int. J. Syst. Evol. Microbiol.">
        <title>The Global Catalogue of Microorganisms (GCM) 10K type strain sequencing project: providing services to taxonomists for standard genome sequencing and annotation.</title>
        <authorList>
            <consortium name="The Broad Institute Genomics Platform"/>
            <consortium name="The Broad Institute Genome Sequencing Center for Infectious Disease"/>
            <person name="Wu L."/>
            <person name="Ma J."/>
        </authorList>
    </citation>
    <scope>NUCLEOTIDE SEQUENCE [LARGE SCALE GENOMIC DNA]</scope>
    <source>
        <strain evidence="9 10">JCM 9383</strain>
    </source>
</reference>
<dbReference type="EMBL" id="BAAAUX010000039">
    <property type="protein sequence ID" value="GAA2819707.1"/>
    <property type="molecule type" value="Genomic_DNA"/>
</dbReference>
<keyword evidence="10" id="KW-1185">Reference proteome</keyword>
<evidence type="ECO:0000256" key="1">
    <source>
        <dbReference type="ARBA" id="ARBA00004651"/>
    </source>
</evidence>
<evidence type="ECO:0000313" key="10">
    <source>
        <dbReference type="Proteomes" id="UP001500979"/>
    </source>
</evidence>
<accession>A0ABN3VNA7</accession>
<feature type="transmembrane region" description="Helical" evidence="7">
    <location>
        <begin position="106"/>
        <end position="135"/>
    </location>
</feature>
<dbReference type="CDD" id="cd06261">
    <property type="entry name" value="TM_PBP2"/>
    <property type="match status" value="1"/>
</dbReference>
<organism evidence="9 10">
    <name type="scientific">Saccharopolyspora taberi</name>
    <dbReference type="NCBI Taxonomy" id="60895"/>
    <lineage>
        <taxon>Bacteria</taxon>
        <taxon>Bacillati</taxon>
        <taxon>Actinomycetota</taxon>
        <taxon>Actinomycetes</taxon>
        <taxon>Pseudonocardiales</taxon>
        <taxon>Pseudonocardiaceae</taxon>
        <taxon>Saccharopolyspora</taxon>
    </lineage>
</organism>
<evidence type="ECO:0000256" key="6">
    <source>
        <dbReference type="ARBA" id="ARBA00023136"/>
    </source>
</evidence>
<comment type="subcellular location">
    <subcellularLocation>
        <location evidence="1 7">Cell membrane</location>
        <topology evidence="1 7">Multi-pass membrane protein</topology>
    </subcellularLocation>
</comment>
<comment type="caution">
    <text evidence="9">The sequence shown here is derived from an EMBL/GenBank/DDBJ whole genome shotgun (WGS) entry which is preliminary data.</text>
</comment>
<evidence type="ECO:0000256" key="5">
    <source>
        <dbReference type="ARBA" id="ARBA00022989"/>
    </source>
</evidence>
<feature type="transmembrane region" description="Helical" evidence="7">
    <location>
        <begin position="219"/>
        <end position="240"/>
    </location>
</feature>
<keyword evidence="2 7" id="KW-0813">Transport</keyword>
<dbReference type="Proteomes" id="UP001500979">
    <property type="component" value="Unassembled WGS sequence"/>
</dbReference>
<dbReference type="PANTHER" id="PTHR30151">
    <property type="entry name" value="ALKANE SULFONATE ABC TRANSPORTER-RELATED, MEMBRANE SUBUNIT"/>
    <property type="match status" value="1"/>
</dbReference>
<protein>
    <submittedName>
        <fullName evidence="9">ABC transporter permease</fullName>
    </submittedName>
</protein>
<feature type="domain" description="ABC transmembrane type-1" evidence="8">
    <location>
        <begin position="57"/>
        <end position="237"/>
    </location>
</feature>
<dbReference type="InterPro" id="IPR000515">
    <property type="entry name" value="MetI-like"/>
</dbReference>
<gene>
    <name evidence="9" type="ORF">GCM10010470_63760</name>
</gene>
<sequence>MSGVRGFAQRWVVFAGAIVAWEVLTRLAASPFFPPPTEIATTAVTTWFTGETVSRDVLASLGRIAAGWLIAVVLGVGVGTALGRSRTAMDYAGPVLAFVRAVPPPVLVPVFIVLLGIGAQMQISVIVFGVVWPILLNTVDGVRSVDQVKVDTARSFGISGPQWVLGVVLPAALPKIFAGLRVSLSLALVLMVVSELVGSTNGIGYQLVFRQRQFDLPGMWVGIVLLGVLGYALNTILLAVERRALSWQPTRTAGAGG</sequence>